<dbReference type="Proteomes" id="UP001338125">
    <property type="component" value="Unassembled WGS sequence"/>
</dbReference>
<keyword evidence="4" id="KW-1185">Reference proteome</keyword>
<protein>
    <submittedName>
        <fullName evidence="3">C32A11.02c-like protein</fullName>
    </submittedName>
</protein>
<feature type="compositionally biased region" description="Basic and acidic residues" evidence="1">
    <location>
        <begin position="9"/>
        <end position="20"/>
    </location>
</feature>
<feature type="region of interest" description="Disordered" evidence="1">
    <location>
        <begin position="1"/>
        <end position="33"/>
    </location>
</feature>
<feature type="compositionally biased region" description="Low complexity" evidence="1">
    <location>
        <begin position="216"/>
        <end position="226"/>
    </location>
</feature>
<dbReference type="Gene3D" id="3.15.10.10">
    <property type="entry name" value="Bactericidal permeability-increasing protein, domain 1"/>
    <property type="match status" value="1"/>
</dbReference>
<accession>A0ABR0SQL3</accession>
<comment type="caution">
    <text evidence="3">The sequence shown here is derived from an EMBL/GenBank/DDBJ whole genome shotgun (WGS) entry which is preliminary data.</text>
</comment>
<dbReference type="InterPro" id="IPR017943">
    <property type="entry name" value="Bactericidal_perm-incr_a/b_dom"/>
</dbReference>
<organism evidence="3 4">
    <name type="scientific">Cladobotryum mycophilum</name>
    <dbReference type="NCBI Taxonomy" id="491253"/>
    <lineage>
        <taxon>Eukaryota</taxon>
        <taxon>Fungi</taxon>
        <taxon>Dikarya</taxon>
        <taxon>Ascomycota</taxon>
        <taxon>Pezizomycotina</taxon>
        <taxon>Sordariomycetes</taxon>
        <taxon>Hypocreomycetidae</taxon>
        <taxon>Hypocreales</taxon>
        <taxon>Hypocreaceae</taxon>
        <taxon>Cladobotryum</taxon>
    </lineage>
</organism>
<sequence length="753" mass="84509">MLSCLGFRSSRDNRDDEEHQPLLPQYNDDETSRQARLHEKLHTYQMLRAMSQGYMPSNDQVITHLRTLLSAEVLNPEMPQLSPSGRALIRSTRLWLKQFIDVLLAKNSDDQIQDFLYCLAKARLNVDASALRERASASKAKADATATVTSLKTIGSLLLTNSEFRLFLSDLTTVSRSVFKDTAFALSDVARRAGKELEPSEEDKQALKQGNGGANGKHANGKANGKQPAPSTEDLEQEVADVGKIFSQGAADVAEEAAQSVQEHVQGEEKDALANRLKQAVLNLRKRPDYSDSVNTLSVILRRYLMVYVHAASDTLEAVEEDVDTNPAADEALRNFWSLIRSLGDSEAWDRAKEAFDGLVEASQADPEFEELIERLSKLVQDMLMSPDFYDNAEERFQEVRAKAKEITSNSTVGDKLDDLFNNLNSALQSVTQDTELTKLFRTSDRLAHLLSPSGKYTNNELVSDSINVFAPVLIQAIQYLPIPRVEVATPSIDLLLENLILEPGHTVNHSSFLPYKLHVSTRNDIDVRKARFRTVSSMTSLLTVKVFGLSIAAEDLGYWLRLHSGIFHMMDQGIAGFHLDERGIDIRLDVEIGQDRLERMVTLRSVDVRIHHLNYTLKKSKMSCLAWLFKPLIRPMIARALEYQIASAIADGIHVLNRELLFARERLRATRIAGPEDLWTFIRAVSARLVPEANPDIEARVGVKPGLFRGRYAPGSLVRLWEREAEDAGQKIYEFERGGWRNEIFGVRATPV</sequence>
<proteinExistence type="predicted"/>
<name>A0ABR0SQL3_9HYPO</name>
<evidence type="ECO:0000313" key="4">
    <source>
        <dbReference type="Proteomes" id="UP001338125"/>
    </source>
</evidence>
<dbReference type="EMBL" id="JAVFKD010000010">
    <property type="protein sequence ID" value="KAK5994394.1"/>
    <property type="molecule type" value="Genomic_DNA"/>
</dbReference>
<dbReference type="InterPro" id="IPR045967">
    <property type="entry name" value="HAM1-like_N"/>
</dbReference>
<feature type="domain" description="HAM1-like N-terminal" evidence="2">
    <location>
        <begin position="204"/>
        <end position="593"/>
    </location>
</feature>
<dbReference type="PANTHER" id="PTHR31138:SF4">
    <property type="entry name" value="DUF5923 DOMAIN-CONTAINING PROTEIN"/>
    <property type="match status" value="1"/>
</dbReference>
<gene>
    <name evidence="3" type="ORF">PT974_04868</name>
</gene>
<dbReference type="SUPFAM" id="SSF55394">
    <property type="entry name" value="Bactericidal permeability-increasing protein, BPI"/>
    <property type="match status" value="1"/>
</dbReference>
<feature type="domain" description="HAM1-like N-terminal" evidence="2">
    <location>
        <begin position="29"/>
        <end position="198"/>
    </location>
</feature>
<evidence type="ECO:0000313" key="3">
    <source>
        <dbReference type="EMBL" id="KAK5994394.1"/>
    </source>
</evidence>
<dbReference type="Pfam" id="PF19343">
    <property type="entry name" value="HAM1_N"/>
    <property type="match status" value="2"/>
</dbReference>
<reference evidence="3 4" key="1">
    <citation type="submission" date="2024-01" db="EMBL/GenBank/DDBJ databases">
        <title>Complete genome of Cladobotryum mycophilum ATHUM6906.</title>
        <authorList>
            <person name="Christinaki A.C."/>
            <person name="Myridakis A.I."/>
            <person name="Kouvelis V.N."/>
        </authorList>
    </citation>
    <scope>NUCLEOTIDE SEQUENCE [LARGE SCALE GENOMIC DNA]</scope>
    <source>
        <strain evidence="3 4">ATHUM6906</strain>
    </source>
</reference>
<evidence type="ECO:0000259" key="2">
    <source>
        <dbReference type="Pfam" id="PF19343"/>
    </source>
</evidence>
<feature type="compositionally biased region" description="Basic and acidic residues" evidence="1">
    <location>
        <begin position="194"/>
        <end position="206"/>
    </location>
</feature>
<dbReference type="PANTHER" id="PTHR31138">
    <property type="entry name" value="CHROMOSOME 19, WHOLE GENOME SHOTGUN SEQUENCE"/>
    <property type="match status" value="1"/>
</dbReference>
<feature type="region of interest" description="Disordered" evidence="1">
    <location>
        <begin position="194"/>
        <end position="237"/>
    </location>
</feature>
<evidence type="ECO:0000256" key="1">
    <source>
        <dbReference type="SAM" id="MobiDB-lite"/>
    </source>
</evidence>